<keyword evidence="2" id="KW-1185">Reference proteome</keyword>
<dbReference type="EMBL" id="FRBI01000015">
    <property type="protein sequence ID" value="SHM84252.1"/>
    <property type="molecule type" value="Genomic_DNA"/>
</dbReference>
<dbReference type="RefSeq" id="WP_073500690.1">
    <property type="nucleotide sequence ID" value="NZ_FRBI01000015.1"/>
</dbReference>
<sequence length="552" mass="60246">MTDAGLDDWVVTNPIPDVVRRVRVIREGVRHDGRVLLAPQPAAVMRILHVFALRRSIDDLLSMDPAAADPAGFDSLDATIVLALAALTRPVGQAAQLAIRQWTKESEQSGERRLTRDLVHDVTAQRIVPEVAEFVSACRGHAELVAQTLGAFVSPASGRTTLDKAALFIELRERQCHQDADALLGLAIREAAAQARAGAPSAVPEDHVGIVGALCHLSPSEPIVEEWIARRMEAVHEQAATTRIAADLLVGEPEGALRLADHIGRTWRPRRLVGLCERLVGRSEERCAVVRGYAAARPDAESLAEVITHWYKSATLSGTFRELLADVVARGADRGQGPRTTGFLEDLHQTLHNDAAPERCRGELRVAVAAHVWGRTGTETARLLGLVGRREVRRAAHSVNQRLTARLMAGEITAEAFVAYLEALQEQRNASTLTFLALRELSDPAASDHALEGTASVIGRIAAQLYAQGMADVGFDLLERCLENDQWLRAEDVAGIVAHVRLSAMPGDERWDALLSATVGRWAEVSRRDDVVAELRRRRYGEDAEAVIHFVQ</sequence>
<evidence type="ECO:0000313" key="1">
    <source>
        <dbReference type="EMBL" id="SHM84252.1"/>
    </source>
</evidence>
<name>A0A1M7M242_9ACTN</name>
<protein>
    <submittedName>
        <fullName evidence="1">Uncharacterized protein</fullName>
    </submittedName>
</protein>
<organism evidence="1 2">
    <name type="scientific">Actinacidiphila paucisporea</name>
    <dbReference type="NCBI Taxonomy" id="310782"/>
    <lineage>
        <taxon>Bacteria</taxon>
        <taxon>Bacillati</taxon>
        <taxon>Actinomycetota</taxon>
        <taxon>Actinomycetes</taxon>
        <taxon>Kitasatosporales</taxon>
        <taxon>Streptomycetaceae</taxon>
        <taxon>Actinacidiphila</taxon>
    </lineage>
</organism>
<dbReference type="AlphaFoldDB" id="A0A1M7M242"/>
<dbReference type="OrthoDB" id="3752674at2"/>
<dbReference type="Proteomes" id="UP000184111">
    <property type="component" value="Unassembled WGS sequence"/>
</dbReference>
<evidence type="ECO:0000313" key="2">
    <source>
        <dbReference type="Proteomes" id="UP000184111"/>
    </source>
</evidence>
<gene>
    <name evidence="1" type="ORF">SAMN05216499_11548</name>
</gene>
<accession>A0A1M7M242</accession>
<dbReference type="STRING" id="310782.SAMN05216499_11548"/>
<reference evidence="1 2" key="1">
    <citation type="submission" date="2016-11" db="EMBL/GenBank/DDBJ databases">
        <authorList>
            <person name="Jaros S."/>
            <person name="Januszkiewicz K."/>
            <person name="Wedrychowicz H."/>
        </authorList>
    </citation>
    <scope>NUCLEOTIDE SEQUENCE [LARGE SCALE GENOMIC DNA]</scope>
    <source>
        <strain evidence="1 2">CGMCC 4.2025</strain>
    </source>
</reference>
<proteinExistence type="predicted"/>